<evidence type="ECO:0000313" key="1">
    <source>
        <dbReference type="EMBL" id="CAI9785732.1"/>
    </source>
</evidence>
<dbReference type="EMBL" id="OU503057">
    <property type="protein sequence ID" value="CAI9785732.1"/>
    <property type="molecule type" value="Genomic_DNA"/>
</dbReference>
<dbReference type="AlphaFoldDB" id="A0AAD2ACL6"/>
<name>A0AAD2ACL6_9LAMI</name>
<gene>
    <name evidence="1" type="ORF">FPE_LOCUS33162</name>
</gene>
<evidence type="ECO:0000313" key="2">
    <source>
        <dbReference type="Proteomes" id="UP000834106"/>
    </source>
</evidence>
<protein>
    <submittedName>
        <fullName evidence="1">Uncharacterized protein</fullName>
    </submittedName>
</protein>
<accession>A0AAD2ACL6</accession>
<organism evidence="1 2">
    <name type="scientific">Fraxinus pennsylvanica</name>
    <dbReference type="NCBI Taxonomy" id="56036"/>
    <lineage>
        <taxon>Eukaryota</taxon>
        <taxon>Viridiplantae</taxon>
        <taxon>Streptophyta</taxon>
        <taxon>Embryophyta</taxon>
        <taxon>Tracheophyta</taxon>
        <taxon>Spermatophyta</taxon>
        <taxon>Magnoliopsida</taxon>
        <taxon>eudicotyledons</taxon>
        <taxon>Gunneridae</taxon>
        <taxon>Pentapetalae</taxon>
        <taxon>asterids</taxon>
        <taxon>lamiids</taxon>
        <taxon>Lamiales</taxon>
        <taxon>Oleaceae</taxon>
        <taxon>Oleeae</taxon>
        <taxon>Fraxinus</taxon>
    </lineage>
</organism>
<sequence>MKGRAEAEVSRIGSSFLWSNLGVGHVLYFLNQDIREDFPYFSPLIVSGDLLFIIVQSKCSHATSDVKPSSYCARLLYCKYFIYGEVEAPIIAGPSGFLSSSKVKTVVAIVKTFLSMHTIDGTRIVLAGICCPNNR</sequence>
<dbReference type="Proteomes" id="UP000834106">
    <property type="component" value="Chromosome 22"/>
</dbReference>
<reference evidence="1" key="1">
    <citation type="submission" date="2023-05" db="EMBL/GenBank/DDBJ databases">
        <authorList>
            <person name="Huff M."/>
        </authorList>
    </citation>
    <scope>NUCLEOTIDE SEQUENCE</scope>
</reference>
<proteinExistence type="predicted"/>
<keyword evidence="2" id="KW-1185">Reference proteome</keyword>